<reference evidence="2" key="1">
    <citation type="submission" date="2021-12" db="EMBL/GenBank/DDBJ databases">
        <title>Prjna785345.</title>
        <authorList>
            <person name="Rujirawat T."/>
            <person name="Krajaejun T."/>
        </authorList>
    </citation>
    <scope>NUCLEOTIDE SEQUENCE</scope>
    <source>
        <strain evidence="2">Pi057C3</strain>
    </source>
</reference>
<accession>A0AAD5M9M6</accession>
<name>A0AAD5M9M6_PYTIN</name>
<organism evidence="2 3">
    <name type="scientific">Pythium insidiosum</name>
    <name type="common">Pythiosis disease agent</name>
    <dbReference type="NCBI Taxonomy" id="114742"/>
    <lineage>
        <taxon>Eukaryota</taxon>
        <taxon>Sar</taxon>
        <taxon>Stramenopiles</taxon>
        <taxon>Oomycota</taxon>
        <taxon>Peronosporomycetes</taxon>
        <taxon>Pythiales</taxon>
        <taxon>Pythiaceae</taxon>
        <taxon>Pythium</taxon>
    </lineage>
</organism>
<keyword evidence="3" id="KW-1185">Reference proteome</keyword>
<dbReference type="AlphaFoldDB" id="A0AAD5M9M6"/>
<evidence type="ECO:0000313" key="2">
    <source>
        <dbReference type="EMBL" id="KAJ0399729.1"/>
    </source>
</evidence>
<dbReference type="EMBL" id="JAKCXM010000173">
    <property type="protein sequence ID" value="KAJ0399729.1"/>
    <property type="molecule type" value="Genomic_DNA"/>
</dbReference>
<feature type="region of interest" description="Disordered" evidence="1">
    <location>
        <begin position="1"/>
        <end position="22"/>
    </location>
</feature>
<evidence type="ECO:0000313" key="3">
    <source>
        <dbReference type="Proteomes" id="UP001209570"/>
    </source>
</evidence>
<comment type="caution">
    <text evidence="2">The sequence shown here is derived from an EMBL/GenBank/DDBJ whole genome shotgun (WGS) entry which is preliminary data.</text>
</comment>
<protein>
    <submittedName>
        <fullName evidence="2">Uncharacterized protein</fullName>
    </submittedName>
</protein>
<feature type="compositionally biased region" description="Polar residues" evidence="1">
    <location>
        <begin position="1"/>
        <end position="11"/>
    </location>
</feature>
<gene>
    <name evidence="2" type="ORF">P43SY_009310</name>
</gene>
<evidence type="ECO:0000256" key="1">
    <source>
        <dbReference type="SAM" id="MobiDB-lite"/>
    </source>
</evidence>
<dbReference type="Proteomes" id="UP001209570">
    <property type="component" value="Unassembled WGS sequence"/>
</dbReference>
<proteinExistence type="predicted"/>
<sequence>MCPASSPQAALTTPGTIPPRRRITIRFQDDALRHRSESNAHALLISATSPDSGANNTAILAKKALRYRRHLHRVHGVDVTSPTFNASKFLGVDWCKTASLKAYCEGDE</sequence>